<accession>A0A6L5X9F5</accession>
<organism evidence="2 3">
    <name type="scientific">Sodaliphilus pleomorphus</name>
    <dbReference type="NCBI Taxonomy" id="2606626"/>
    <lineage>
        <taxon>Bacteria</taxon>
        <taxon>Pseudomonadati</taxon>
        <taxon>Bacteroidota</taxon>
        <taxon>Bacteroidia</taxon>
        <taxon>Bacteroidales</taxon>
        <taxon>Muribaculaceae</taxon>
        <taxon>Sodaliphilus</taxon>
    </lineage>
</organism>
<protein>
    <submittedName>
        <fullName evidence="2">Omp28 family outer membrane lipoprotein</fullName>
    </submittedName>
</protein>
<dbReference type="InterPro" id="IPR021615">
    <property type="entry name" value="Omp28"/>
</dbReference>
<gene>
    <name evidence="2" type="ORF">FYJ29_03745</name>
</gene>
<dbReference type="NCBIfam" id="NF033782">
    <property type="entry name" value="lipoprot_Omp28"/>
    <property type="match status" value="1"/>
</dbReference>
<evidence type="ECO:0000313" key="2">
    <source>
        <dbReference type="EMBL" id="MSS16881.1"/>
    </source>
</evidence>
<dbReference type="Proteomes" id="UP000483362">
    <property type="component" value="Unassembled WGS sequence"/>
</dbReference>
<keyword evidence="1" id="KW-0732">Signal</keyword>
<evidence type="ECO:0000313" key="3">
    <source>
        <dbReference type="Proteomes" id="UP000483362"/>
    </source>
</evidence>
<dbReference type="InterPro" id="IPR013783">
    <property type="entry name" value="Ig-like_fold"/>
</dbReference>
<dbReference type="Gene3D" id="2.60.40.10">
    <property type="entry name" value="Immunoglobulins"/>
    <property type="match status" value="1"/>
</dbReference>
<comment type="caution">
    <text evidence="2">The sequence shown here is derived from an EMBL/GenBank/DDBJ whole genome shotgun (WGS) entry which is preliminary data.</text>
</comment>
<name>A0A6L5X9F5_9BACT</name>
<keyword evidence="2" id="KW-0449">Lipoprotein</keyword>
<dbReference type="RefSeq" id="WP_154328343.1">
    <property type="nucleotide sequence ID" value="NZ_CP045696.1"/>
</dbReference>
<dbReference type="Pfam" id="PF11551">
    <property type="entry name" value="Omp28"/>
    <property type="match status" value="1"/>
</dbReference>
<reference evidence="2 3" key="1">
    <citation type="submission" date="2019-08" db="EMBL/GenBank/DDBJ databases">
        <title>In-depth cultivation of the pig gut microbiome towards novel bacterial diversity and tailored functional studies.</title>
        <authorList>
            <person name="Wylensek D."/>
            <person name="Hitch T.C.A."/>
            <person name="Clavel T."/>
        </authorList>
    </citation>
    <scope>NUCLEOTIDE SEQUENCE [LARGE SCALE GENOMIC DNA]</scope>
    <source>
        <strain evidence="2 3">Oil-RF-744-WCA-WT-10</strain>
    </source>
</reference>
<evidence type="ECO:0000256" key="1">
    <source>
        <dbReference type="SAM" id="SignalP"/>
    </source>
</evidence>
<dbReference type="EMBL" id="VULT01000004">
    <property type="protein sequence ID" value="MSS16881.1"/>
    <property type="molecule type" value="Genomic_DNA"/>
</dbReference>
<dbReference type="AlphaFoldDB" id="A0A6L5X9F5"/>
<keyword evidence="3" id="KW-1185">Reference proteome</keyword>
<dbReference type="PROSITE" id="PS51257">
    <property type="entry name" value="PROKAR_LIPOPROTEIN"/>
    <property type="match status" value="1"/>
</dbReference>
<feature type="chain" id="PRO_5026806221" evidence="1">
    <location>
        <begin position="23"/>
        <end position="260"/>
    </location>
</feature>
<sequence>MKKTIYILLLAIVQLAVTTSCSNDDERYIYVKPADVNRNVLIEDFTGQRCLNCPNASAQIDSLIAQYGHDAIIAVSIHSGPLGFKGSAKFTGLATSLGDTYYNHWNCDHQPIGLVNRVGGLQDYPAWPALVRQALSLKSTIEMEATVSYNDTTHEASIKVNMLGTNGTTRGKLQLWVIEDSITAMQVMPDGKPKPDYVHKHVLRAAVNGDWGQDVTIDEGVESTATAHYTVDKAWDPKHLWIVAFVYNNDGVVQVIKSHF</sequence>
<proteinExistence type="predicted"/>
<feature type="signal peptide" evidence="1">
    <location>
        <begin position="1"/>
        <end position="22"/>
    </location>
</feature>